<dbReference type="SUPFAM" id="SSF54236">
    <property type="entry name" value="Ubiquitin-like"/>
    <property type="match status" value="1"/>
</dbReference>
<dbReference type="PANTHER" id="PTHR10969">
    <property type="entry name" value="MICROTUBULE-ASSOCIATED PROTEINS 1A/1B LIGHT CHAIN 3-RELATED"/>
    <property type="match status" value="1"/>
</dbReference>
<evidence type="ECO:0000256" key="3">
    <source>
        <dbReference type="ARBA" id="ARBA00011579"/>
    </source>
</evidence>
<dbReference type="EMBL" id="JADCNM010000007">
    <property type="protein sequence ID" value="KAG0474356.1"/>
    <property type="molecule type" value="Genomic_DNA"/>
</dbReference>
<dbReference type="InterPro" id="IPR004241">
    <property type="entry name" value="Atg8-like"/>
</dbReference>
<keyword evidence="6 7" id="KW-0449">Lipoprotein</keyword>
<evidence type="ECO:0000256" key="7">
    <source>
        <dbReference type="PIRSR" id="PIRSR604241-50"/>
    </source>
</evidence>
<reference evidence="9 10" key="1">
    <citation type="journal article" date="2020" name="Nat. Food">
        <title>A phased Vanilla planifolia genome enables genetic improvement of flavour and production.</title>
        <authorList>
            <person name="Hasing T."/>
            <person name="Tang H."/>
            <person name="Brym M."/>
            <person name="Khazi F."/>
            <person name="Huang T."/>
            <person name="Chambers A.H."/>
        </authorList>
    </citation>
    <scope>NUCLEOTIDE SEQUENCE [LARGE SCALE GENOMIC DNA]</scope>
    <source>
        <tissue evidence="9">Leaf</tissue>
    </source>
</reference>
<dbReference type="GO" id="GO:0006914">
    <property type="term" value="P:autophagy"/>
    <property type="evidence" value="ECO:0007669"/>
    <property type="project" value="UniProtKB-KW"/>
</dbReference>
<comment type="similarity">
    <text evidence="2 8">Belongs to the ATG8 family.</text>
</comment>
<evidence type="ECO:0000256" key="4">
    <source>
        <dbReference type="ARBA" id="ARBA00022786"/>
    </source>
</evidence>
<dbReference type="GO" id="GO:0016020">
    <property type="term" value="C:membrane"/>
    <property type="evidence" value="ECO:0007669"/>
    <property type="project" value="UniProtKB-SubCell"/>
</dbReference>
<comment type="subcellular location">
    <subcellularLocation>
        <location evidence="1">Membrane</location>
    </subcellularLocation>
</comment>
<comment type="subunit">
    <text evidence="3">Interacts with ATG4.</text>
</comment>
<evidence type="ECO:0000256" key="6">
    <source>
        <dbReference type="ARBA" id="ARBA00023288"/>
    </source>
</evidence>
<name>A0A835UWI1_VANPL</name>
<evidence type="ECO:0000256" key="5">
    <source>
        <dbReference type="ARBA" id="ARBA00023136"/>
    </source>
</evidence>
<evidence type="ECO:0000256" key="2">
    <source>
        <dbReference type="ARBA" id="ARBA00007293"/>
    </source>
</evidence>
<evidence type="ECO:0000313" key="9">
    <source>
        <dbReference type="EMBL" id="KAG0474356.1"/>
    </source>
</evidence>
<dbReference type="GO" id="GO:0005776">
    <property type="term" value="C:autophagosome"/>
    <property type="evidence" value="ECO:0007669"/>
    <property type="project" value="UniProtKB-ARBA"/>
</dbReference>
<comment type="caution">
    <text evidence="9">The sequence shown here is derived from an EMBL/GenBank/DDBJ whole genome shotgun (WGS) entry which is preliminary data.</text>
</comment>
<evidence type="ECO:0000313" key="10">
    <source>
        <dbReference type="Proteomes" id="UP000639772"/>
    </source>
</evidence>
<keyword evidence="5" id="KW-0472">Membrane</keyword>
<keyword evidence="8" id="KW-0072">Autophagy</keyword>
<evidence type="ECO:0000256" key="1">
    <source>
        <dbReference type="ARBA" id="ARBA00004370"/>
    </source>
</evidence>
<keyword evidence="4" id="KW-0833">Ubl conjugation pathway</keyword>
<feature type="lipid moiety-binding region" description="Phosphatidylserine amidated glycine; alternate" evidence="7">
    <location>
        <position position="116"/>
    </location>
</feature>
<dbReference type="Proteomes" id="UP000639772">
    <property type="component" value="Chromosome 7"/>
</dbReference>
<dbReference type="Pfam" id="PF02991">
    <property type="entry name" value="ATG8"/>
    <property type="match status" value="1"/>
</dbReference>
<gene>
    <name evidence="9" type="ORF">HPP92_014042</name>
</gene>
<dbReference type="Gene3D" id="3.10.20.90">
    <property type="entry name" value="Phosphatidylinositol 3-kinase Catalytic Subunit, Chain A, domain 1"/>
    <property type="match status" value="1"/>
</dbReference>
<dbReference type="AlphaFoldDB" id="A0A835UWI1"/>
<accession>A0A835UWI1</accession>
<sequence length="121" mass="14046">MANCSFKQEHDFEKRRSEALRIREKYPDRIPHISTSVEDSLIGRLKSLAKLPTKGFWPPEVNYKKLKTTIRRLVVVEIKRILIVVVKGAVMSTIYEEKKDEDGFLYVTYSGENTFGQQIVV</sequence>
<organism evidence="9 10">
    <name type="scientific">Vanilla planifolia</name>
    <name type="common">Vanilla</name>
    <dbReference type="NCBI Taxonomy" id="51239"/>
    <lineage>
        <taxon>Eukaryota</taxon>
        <taxon>Viridiplantae</taxon>
        <taxon>Streptophyta</taxon>
        <taxon>Embryophyta</taxon>
        <taxon>Tracheophyta</taxon>
        <taxon>Spermatophyta</taxon>
        <taxon>Magnoliopsida</taxon>
        <taxon>Liliopsida</taxon>
        <taxon>Asparagales</taxon>
        <taxon>Orchidaceae</taxon>
        <taxon>Vanilloideae</taxon>
        <taxon>Vanilleae</taxon>
        <taxon>Vanilla</taxon>
    </lineage>
</organism>
<proteinExistence type="inferred from homology"/>
<evidence type="ECO:0000256" key="8">
    <source>
        <dbReference type="RuleBase" id="RU004384"/>
    </source>
</evidence>
<dbReference type="InterPro" id="IPR029071">
    <property type="entry name" value="Ubiquitin-like_domsf"/>
</dbReference>
<protein>
    <recommendedName>
        <fullName evidence="8">Autophagy-related protein</fullName>
    </recommendedName>
</protein>
<dbReference type="OrthoDB" id="6738456at2759"/>